<evidence type="ECO:0000313" key="3">
    <source>
        <dbReference type="Proteomes" id="UP000593573"/>
    </source>
</evidence>
<organism evidence="2 3">
    <name type="scientific">Gossypium klotzschianum</name>
    <dbReference type="NCBI Taxonomy" id="34286"/>
    <lineage>
        <taxon>Eukaryota</taxon>
        <taxon>Viridiplantae</taxon>
        <taxon>Streptophyta</taxon>
        <taxon>Embryophyta</taxon>
        <taxon>Tracheophyta</taxon>
        <taxon>Spermatophyta</taxon>
        <taxon>Magnoliopsida</taxon>
        <taxon>eudicotyledons</taxon>
        <taxon>Gunneridae</taxon>
        <taxon>Pentapetalae</taxon>
        <taxon>rosids</taxon>
        <taxon>malvids</taxon>
        <taxon>Malvales</taxon>
        <taxon>Malvaceae</taxon>
        <taxon>Malvoideae</taxon>
        <taxon>Gossypium</taxon>
    </lineage>
</organism>
<accession>A0A7J8WE35</accession>
<evidence type="ECO:0000313" key="2">
    <source>
        <dbReference type="EMBL" id="MBA0673321.1"/>
    </source>
</evidence>
<feature type="region of interest" description="Disordered" evidence="1">
    <location>
        <begin position="134"/>
        <end position="153"/>
    </location>
</feature>
<comment type="caution">
    <text evidence="2">The sequence shown here is derived from an EMBL/GenBank/DDBJ whole genome shotgun (WGS) entry which is preliminary data.</text>
</comment>
<reference evidence="2 3" key="1">
    <citation type="journal article" date="2019" name="Genome Biol. Evol.">
        <title>Insights into the evolution of the New World diploid cottons (Gossypium, subgenus Houzingenia) based on genome sequencing.</title>
        <authorList>
            <person name="Grover C.E."/>
            <person name="Arick M.A. 2nd"/>
            <person name="Thrash A."/>
            <person name="Conover J.L."/>
            <person name="Sanders W.S."/>
            <person name="Peterson D.G."/>
            <person name="Frelichowski J.E."/>
            <person name="Scheffler J.A."/>
            <person name="Scheffler B.E."/>
            <person name="Wendel J.F."/>
        </authorList>
    </citation>
    <scope>NUCLEOTIDE SEQUENCE [LARGE SCALE GENOMIC DNA]</scope>
    <source>
        <strain evidence="2">57</strain>
        <tissue evidence="2">Leaf</tissue>
    </source>
</reference>
<dbReference type="EMBL" id="JABFAB010247178">
    <property type="protein sequence ID" value="MBA0673321.1"/>
    <property type="molecule type" value="Genomic_DNA"/>
</dbReference>
<evidence type="ECO:0000256" key="1">
    <source>
        <dbReference type="SAM" id="MobiDB-lite"/>
    </source>
</evidence>
<dbReference type="OrthoDB" id="10312889at2759"/>
<sequence>MYCNQATQDTPAWKDVYDDTSIWKDICKATPPDDLEQRIELELKCYRAREENKRKVEELNLTFDISCLKAPLVYLVSEPALQDLDEEIRKSRRPKNHRKSTQSEFYERWIKEDPNIGPLGEDNRKFIYLVDYSASKSKPQPPKVQNQPPTGPP</sequence>
<name>A0A7J8WE35_9ROSI</name>
<dbReference type="Proteomes" id="UP000593573">
    <property type="component" value="Unassembled WGS sequence"/>
</dbReference>
<protein>
    <submittedName>
        <fullName evidence="2">Uncharacterized protein</fullName>
    </submittedName>
</protein>
<proteinExistence type="predicted"/>
<keyword evidence="3" id="KW-1185">Reference proteome</keyword>
<gene>
    <name evidence="2" type="ORF">Goklo_024066</name>
</gene>
<dbReference type="AlphaFoldDB" id="A0A7J8WE35"/>